<gene>
    <name evidence="2" type="ORF">HYG82_16285</name>
</gene>
<dbReference type="AlphaFoldDB" id="A0A7D5GIV8"/>
<sequence>MTDDELTDGEPSNDAEPLNDGETADSVLEHVELAPPASRSQCPNCGDPVATVTSRGPLDHTAGPCGCSLTPGQMRRL</sequence>
<protein>
    <recommendedName>
        <fullName evidence="4">Small CPxCG-related zinc finger protein</fullName>
    </recommendedName>
</protein>
<dbReference type="EMBL" id="CP058601">
    <property type="protein sequence ID" value="QLG47332.1"/>
    <property type="molecule type" value="Genomic_DNA"/>
</dbReference>
<evidence type="ECO:0008006" key="4">
    <source>
        <dbReference type="Google" id="ProtNLM"/>
    </source>
</evidence>
<organism evidence="2 3">
    <name type="scientific">Natrinema halophilum</name>
    <dbReference type="NCBI Taxonomy" id="1699371"/>
    <lineage>
        <taxon>Archaea</taxon>
        <taxon>Methanobacteriati</taxon>
        <taxon>Methanobacteriota</taxon>
        <taxon>Stenosarchaea group</taxon>
        <taxon>Halobacteria</taxon>
        <taxon>Halobacteriales</taxon>
        <taxon>Natrialbaceae</taxon>
        <taxon>Natrinema</taxon>
    </lineage>
</organism>
<keyword evidence="3" id="KW-1185">Reference proteome</keyword>
<reference evidence="2 3" key="1">
    <citation type="submission" date="2020-07" db="EMBL/GenBank/DDBJ databases">
        <authorList>
            <person name="Cui H."/>
        </authorList>
    </citation>
    <scope>NUCLEOTIDE SEQUENCE [LARGE SCALE GENOMIC DNA]</scope>
    <source>
        <strain evidence="2 3">YPL8</strain>
    </source>
</reference>
<feature type="region of interest" description="Disordered" evidence="1">
    <location>
        <begin position="35"/>
        <end position="77"/>
    </location>
</feature>
<evidence type="ECO:0000313" key="2">
    <source>
        <dbReference type="EMBL" id="QLG47332.1"/>
    </source>
</evidence>
<accession>A0A7D5GIV8</accession>
<dbReference type="RefSeq" id="WP_179259077.1">
    <property type="nucleotide sequence ID" value="NZ_CP058601.1"/>
</dbReference>
<name>A0A7D5GIV8_9EURY</name>
<proteinExistence type="predicted"/>
<dbReference type="GeneID" id="56034882"/>
<evidence type="ECO:0000313" key="3">
    <source>
        <dbReference type="Proteomes" id="UP000509241"/>
    </source>
</evidence>
<evidence type="ECO:0000256" key="1">
    <source>
        <dbReference type="SAM" id="MobiDB-lite"/>
    </source>
</evidence>
<dbReference type="Proteomes" id="UP000509241">
    <property type="component" value="Chromosome"/>
</dbReference>
<dbReference type="OrthoDB" id="193769at2157"/>
<feature type="region of interest" description="Disordered" evidence="1">
    <location>
        <begin position="1"/>
        <end position="23"/>
    </location>
</feature>
<dbReference type="KEGG" id="haly:HYG82_16285"/>